<dbReference type="Pfam" id="PF01810">
    <property type="entry name" value="LysE"/>
    <property type="match status" value="1"/>
</dbReference>
<feature type="transmembrane region" description="Helical" evidence="6">
    <location>
        <begin position="75"/>
        <end position="96"/>
    </location>
</feature>
<dbReference type="RefSeq" id="WP_138361810.1">
    <property type="nucleotide sequence ID" value="NZ_VCHQ01000024.1"/>
</dbReference>
<dbReference type="EMBL" id="VCHQ01000024">
    <property type="protein sequence ID" value="TLV13926.1"/>
    <property type="molecule type" value="Genomic_DNA"/>
</dbReference>
<protein>
    <submittedName>
        <fullName evidence="7">LysE family translocator</fullName>
    </submittedName>
</protein>
<feature type="transmembrane region" description="Helical" evidence="6">
    <location>
        <begin position="46"/>
        <end position="69"/>
    </location>
</feature>
<comment type="subcellular location">
    <subcellularLocation>
        <location evidence="1">Cell membrane</location>
        <topology evidence="1">Multi-pass membrane protein</topology>
    </subcellularLocation>
</comment>
<accession>A0A5R9LE66</accession>
<dbReference type="Proteomes" id="UP000307430">
    <property type="component" value="Unassembled WGS sequence"/>
</dbReference>
<evidence type="ECO:0000313" key="7">
    <source>
        <dbReference type="EMBL" id="TLV13926.1"/>
    </source>
</evidence>
<evidence type="ECO:0000256" key="4">
    <source>
        <dbReference type="ARBA" id="ARBA00022989"/>
    </source>
</evidence>
<evidence type="ECO:0000256" key="3">
    <source>
        <dbReference type="ARBA" id="ARBA00022692"/>
    </source>
</evidence>
<sequence>MNTLTTLFPSAFPALALSHFVALLSPGPDFFLLVGYAIRYRLRGSAGLCVGIAAGNGLYIMLAIIGWEILRQHPLLFTLIELLGAAYLLWIGSLLVRSRPTMLDLRGAPASRPSQLKQLLLGLGSSLLNPKNALFYLALMTSLLGPNVTMLQQVVSGVWMTGVVLLWDLLLVSLMALTSVQRRLSAVVWRIEQVAGGILMAFGCWIVWQFLHPFAVRLYA</sequence>
<comment type="caution">
    <text evidence="7">The sequence shown here is derived from an EMBL/GenBank/DDBJ whole genome shotgun (WGS) entry which is preliminary data.</text>
</comment>
<keyword evidence="5 6" id="KW-0472">Membrane</keyword>
<evidence type="ECO:0000256" key="6">
    <source>
        <dbReference type="SAM" id="Phobius"/>
    </source>
</evidence>
<feature type="transmembrane region" description="Helical" evidence="6">
    <location>
        <begin position="157"/>
        <end position="177"/>
    </location>
</feature>
<dbReference type="PANTHER" id="PTHR30086:SF17">
    <property type="entry name" value="LYSE FAMILY TRANSLOCATOR"/>
    <property type="match status" value="1"/>
</dbReference>
<feature type="transmembrane region" description="Helical" evidence="6">
    <location>
        <begin position="12"/>
        <end position="34"/>
    </location>
</feature>
<keyword evidence="3 6" id="KW-0812">Transmembrane</keyword>
<evidence type="ECO:0000256" key="5">
    <source>
        <dbReference type="ARBA" id="ARBA00023136"/>
    </source>
</evidence>
<evidence type="ECO:0000256" key="2">
    <source>
        <dbReference type="ARBA" id="ARBA00022475"/>
    </source>
</evidence>
<dbReference type="AlphaFoldDB" id="A0A5R9LE66"/>
<keyword evidence="2" id="KW-1003">Cell membrane</keyword>
<evidence type="ECO:0000256" key="1">
    <source>
        <dbReference type="ARBA" id="ARBA00004651"/>
    </source>
</evidence>
<reference evidence="7 8" key="1">
    <citation type="submission" date="2019-05" db="EMBL/GenBank/DDBJ databases">
        <title>Genome sequence of Klebsiella sp strain TOUT106.</title>
        <authorList>
            <person name="Rahi P."/>
            <person name="Chaudhari D."/>
        </authorList>
    </citation>
    <scope>NUCLEOTIDE SEQUENCE [LARGE SCALE GENOMIC DNA]</scope>
    <source>
        <strain evidence="7 8">TOUT106</strain>
    </source>
</reference>
<dbReference type="GO" id="GO:0005886">
    <property type="term" value="C:plasma membrane"/>
    <property type="evidence" value="ECO:0007669"/>
    <property type="project" value="UniProtKB-SubCell"/>
</dbReference>
<proteinExistence type="predicted"/>
<dbReference type="PANTHER" id="PTHR30086">
    <property type="entry name" value="ARGININE EXPORTER PROTEIN ARGO"/>
    <property type="match status" value="1"/>
</dbReference>
<evidence type="ECO:0000313" key="8">
    <source>
        <dbReference type="Proteomes" id="UP000307430"/>
    </source>
</evidence>
<feature type="transmembrane region" description="Helical" evidence="6">
    <location>
        <begin position="189"/>
        <end position="211"/>
    </location>
</feature>
<gene>
    <name evidence="7" type="ORF">FE839_16175</name>
</gene>
<organism evidence="7 8">
    <name type="scientific">Klebsiella indica</name>
    <dbReference type="NCBI Taxonomy" id="2582917"/>
    <lineage>
        <taxon>Bacteria</taxon>
        <taxon>Pseudomonadati</taxon>
        <taxon>Pseudomonadota</taxon>
        <taxon>Gammaproteobacteria</taxon>
        <taxon>Enterobacterales</taxon>
        <taxon>Enterobacteriaceae</taxon>
        <taxon>Klebsiella/Raoultella group</taxon>
        <taxon>Klebsiella</taxon>
    </lineage>
</organism>
<name>A0A5R9LE66_9ENTR</name>
<dbReference type="InterPro" id="IPR001123">
    <property type="entry name" value="LeuE-type"/>
</dbReference>
<keyword evidence="4 6" id="KW-1133">Transmembrane helix</keyword>
<keyword evidence="8" id="KW-1185">Reference proteome</keyword>
<dbReference type="GO" id="GO:0015171">
    <property type="term" value="F:amino acid transmembrane transporter activity"/>
    <property type="evidence" value="ECO:0007669"/>
    <property type="project" value="TreeGrafter"/>
</dbReference>